<keyword evidence="5 10" id="KW-0545">Nucleotide biosynthesis</keyword>
<protein>
    <recommendedName>
        <fullName evidence="3 10">Thymidylate kinase</fullName>
        <ecNumber evidence="2 10">2.7.4.9</ecNumber>
    </recommendedName>
    <alternativeName>
        <fullName evidence="10">dTMP kinase</fullName>
    </alternativeName>
</protein>
<dbReference type="Proteomes" id="UP001501509">
    <property type="component" value="Unassembled WGS sequence"/>
</dbReference>
<keyword evidence="11" id="KW-0812">Transmembrane</keyword>
<keyword evidence="8 10" id="KW-0067">ATP-binding</keyword>
<proteinExistence type="inferred from homology"/>
<gene>
    <name evidence="10" type="primary">tmk</name>
    <name evidence="13" type="ORF">GCM10010411_47640</name>
</gene>
<dbReference type="PROSITE" id="PS01331">
    <property type="entry name" value="THYMIDYLATE_KINASE"/>
    <property type="match status" value="1"/>
</dbReference>
<feature type="transmembrane region" description="Helical" evidence="11">
    <location>
        <begin position="390"/>
        <end position="412"/>
    </location>
</feature>
<dbReference type="InterPro" id="IPR036259">
    <property type="entry name" value="MFS_trans_sf"/>
</dbReference>
<feature type="transmembrane region" description="Helical" evidence="11">
    <location>
        <begin position="117"/>
        <end position="137"/>
    </location>
</feature>
<evidence type="ECO:0000313" key="14">
    <source>
        <dbReference type="Proteomes" id="UP001501509"/>
    </source>
</evidence>
<dbReference type="Gene3D" id="1.20.1250.20">
    <property type="entry name" value="MFS general substrate transporter like domains"/>
    <property type="match status" value="2"/>
</dbReference>
<evidence type="ECO:0000256" key="6">
    <source>
        <dbReference type="ARBA" id="ARBA00022741"/>
    </source>
</evidence>
<dbReference type="RefSeq" id="WP_344544192.1">
    <property type="nucleotide sequence ID" value="NZ_BAAATD010000006.1"/>
</dbReference>
<dbReference type="SUPFAM" id="SSF103473">
    <property type="entry name" value="MFS general substrate transporter"/>
    <property type="match status" value="1"/>
</dbReference>
<evidence type="ECO:0000256" key="5">
    <source>
        <dbReference type="ARBA" id="ARBA00022727"/>
    </source>
</evidence>
<dbReference type="SUPFAM" id="SSF52540">
    <property type="entry name" value="P-loop containing nucleoside triphosphate hydrolases"/>
    <property type="match status" value="1"/>
</dbReference>
<evidence type="ECO:0000256" key="1">
    <source>
        <dbReference type="ARBA" id="ARBA00009776"/>
    </source>
</evidence>
<dbReference type="Gene3D" id="3.40.50.300">
    <property type="entry name" value="P-loop containing nucleotide triphosphate hydrolases"/>
    <property type="match status" value="1"/>
</dbReference>
<dbReference type="EMBL" id="BAAATD010000006">
    <property type="protein sequence ID" value="GAA2607883.1"/>
    <property type="molecule type" value="Genomic_DNA"/>
</dbReference>
<dbReference type="InterPro" id="IPR018094">
    <property type="entry name" value="Thymidylate_kinase"/>
</dbReference>
<feature type="transmembrane region" description="Helical" evidence="11">
    <location>
        <begin position="190"/>
        <end position="212"/>
    </location>
</feature>
<feature type="binding site" evidence="10">
    <location>
        <begin position="503"/>
        <end position="510"/>
    </location>
    <ligand>
        <name>ATP</name>
        <dbReference type="ChEBI" id="CHEBI:30616"/>
    </ligand>
</feature>
<keyword evidence="6 10" id="KW-0547">Nucleotide-binding</keyword>
<dbReference type="Pfam" id="PF02223">
    <property type="entry name" value="Thymidylate_kin"/>
    <property type="match status" value="1"/>
</dbReference>
<evidence type="ECO:0000256" key="2">
    <source>
        <dbReference type="ARBA" id="ARBA00012980"/>
    </source>
</evidence>
<organism evidence="13 14">
    <name type="scientific">Actinomadura fulvescens</name>
    <dbReference type="NCBI Taxonomy" id="46160"/>
    <lineage>
        <taxon>Bacteria</taxon>
        <taxon>Bacillati</taxon>
        <taxon>Actinomycetota</taxon>
        <taxon>Actinomycetes</taxon>
        <taxon>Streptosporangiales</taxon>
        <taxon>Thermomonosporaceae</taxon>
        <taxon>Actinomadura</taxon>
    </lineage>
</organism>
<comment type="function">
    <text evidence="10">Phosphorylation of dTMP to form dTDP in both de novo and salvage pathways of dTTP synthesis.</text>
</comment>
<dbReference type="NCBIfam" id="TIGR00041">
    <property type="entry name" value="DTMP_kinase"/>
    <property type="match status" value="1"/>
</dbReference>
<feature type="transmembrane region" description="Helical" evidence="11">
    <location>
        <begin position="250"/>
        <end position="271"/>
    </location>
</feature>
<dbReference type="HAMAP" id="MF_00165">
    <property type="entry name" value="Thymidylate_kinase"/>
    <property type="match status" value="1"/>
</dbReference>
<dbReference type="InterPro" id="IPR018095">
    <property type="entry name" value="Thymidylate_kin_CS"/>
</dbReference>
<dbReference type="PANTHER" id="PTHR10344:SF4">
    <property type="entry name" value="UMP-CMP KINASE 2, MITOCHONDRIAL"/>
    <property type="match status" value="1"/>
</dbReference>
<dbReference type="EC" id="2.7.4.9" evidence="2 10"/>
<name>A0ABN3PY45_9ACTN</name>
<keyword evidence="11" id="KW-1133">Transmembrane helix</keyword>
<dbReference type="InterPro" id="IPR039430">
    <property type="entry name" value="Thymidylate_kin-like_dom"/>
</dbReference>
<evidence type="ECO:0000256" key="10">
    <source>
        <dbReference type="HAMAP-Rule" id="MF_00165"/>
    </source>
</evidence>
<evidence type="ECO:0000256" key="11">
    <source>
        <dbReference type="SAM" id="Phobius"/>
    </source>
</evidence>
<dbReference type="InterPro" id="IPR027417">
    <property type="entry name" value="P-loop_NTPase"/>
</dbReference>
<feature type="transmembrane region" description="Helical" evidence="11">
    <location>
        <begin position="158"/>
        <end position="178"/>
    </location>
</feature>
<keyword evidence="14" id="KW-1185">Reference proteome</keyword>
<comment type="catalytic activity">
    <reaction evidence="9 10">
        <text>dTMP + ATP = dTDP + ADP</text>
        <dbReference type="Rhea" id="RHEA:13517"/>
        <dbReference type="ChEBI" id="CHEBI:30616"/>
        <dbReference type="ChEBI" id="CHEBI:58369"/>
        <dbReference type="ChEBI" id="CHEBI:63528"/>
        <dbReference type="ChEBI" id="CHEBI:456216"/>
        <dbReference type="EC" id="2.7.4.9"/>
    </reaction>
</comment>
<accession>A0ABN3PY45</accession>
<feature type="transmembrane region" description="Helical" evidence="11">
    <location>
        <begin position="432"/>
        <end position="452"/>
    </location>
</feature>
<keyword evidence="4 10" id="KW-0808">Transferase</keyword>
<keyword evidence="7 10" id="KW-0418">Kinase</keyword>
<evidence type="ECO:0000256" key="7">
    <source>
        <dbReference type="ARBA" id="ARBA00022777"/>
    </source>
</evidence>
<comment type="caution">
    <text evidence="13">The sequence shown here is derived from an EMBL/GenBank/DDBJ whole genome shotgun (WGS) entry which is preliminary data.</text>
</comment>
<dbReference type="CDD" id="cd01672">
    <property type="entry name" value="TMPK"/>
    <property type="match status" value="1"/>
</dbReference>
<feature type="transmembrane region" description="Helical" evidence="11">
    <location>
        <begin position="26"/>
        <end position="51"/>
    </location>
</feature>
<feature type="transmembrane region" description="Helical" evidence="11">
    <location>
        <begin position="63"/>
        <end position="87"/>
    </location>
</feature>
<evidence type="ECO:0000259" key="12">
    <source>
        <dbReference type="Pfam" id="PF02223"/>
    </source>
</evidence>
<evidence type="ECO:0000313" key="13">
    <source>
        <dbReference type="EMBL" id="GAA2607883.1"/>
    </source>
</evidence>
<feature type="domain" description="Thymidylate kinase-like" evidence="12">
    <location>
        <begin position="501"/>
        <end position="688"/>
    </location>
</feature>
<reference evidence="13 14" key="1">
    <citation type="journal article" date="2019" name="Int. J. Syst. Evol. Microbiol.">
        <title>The Global Catalogue of Microorganisms (GCM) 10K type strain sequencing project: providing services to taxonomists for standard genome sequencing and annotation.</title>
        <authorList>
            <consortium name="The Broad Institute Genomics Platform"/>
            <consortium name="The Broad Institute Genome Sequencing Center for Infectious Disease"/>
            <person name="Wu L."/>
            <person name="Ma J."/>
        </authorList>
    </citation>
    <scope>NUCLEOTIDE SEQUENCE [LARGE SCALE GENOMIC DNA]</scope>
    <source>
        <strain evidence="13 14">JCM 6833</strain>
    </source>
</reference>
<feature type="transmembrane region" description="Helical" evidence="11">
    <location>
        <begin position="283"/>
        <end position="303"/>
    </location>
</feature>
<evidence type="ECO:0000256" key="8">
    <source>
        <dbReference type="ARBA" id="ARBA00022840"/>
    </source>
</evidence>
<dbReference type="PANTHER" id="PTHR10344">
    <property type="entry name" value="THYMIDYLATE KINASE"/>
    <property type="match status" value="1"/>
</dbReference>
<sequence>MTRTGAVQPPAAAVQGLSSIKPFRRLWVAVSLSSLGHWLSVLALTAMAGALTRDKDVPGQAQVIAAVLLAMLLPAVLFAPLAGALAARLDRRTTMIAADVVRFALLVSVPLVDSVAWTLAAAFLVACVTLLWIPVVSASGPDLVPDDRRDDARRAGRVAAYGAAPVAAGLFSVLALIAGGAWDAADRADLALYLTAVVFLASGAAVSALPGLPSTGVVPVSSPLRLAFQGLRSTSSKDEASPAAGGGMPLSGLALGVIAVALSCGAVISVARVYARELGGGDPGYGAIATALSLGLGFGVFLGPRVLGPFSRRRLLGLAVVAAALDLLLISLVQNLVVVVFTTGFLGVAAGVAYAAGTTLAGGERDGHDGRGAHPGHDGHDGHDGHERAFGYLSSVALVAALVAVAAVPPLAGVLRDHRVKLLGDGVYDLHGTSAALLIVAVVALLSGLLAYRRLDDRRGIPLLPDLTAAALRGETYAPPVPEVAPVAPRVVRDRGVFIAFEGGEGAGKTTQARLAAIWLRDHGFEVVTTREPGATKTGMRLRALLLDRETTGLSDRAETLLYAADRADHVANVIRPAMERGAIVVSDRYIDSSLAYQGFGRQQRVDDIARLNAWATAGLVPDLTVLLELPPEDGLNRITSPADRIESEPQAFHERVLSGFRALAEAEPDRYLVIDASLSQAEISRQIQDRIRAILPDPIPAGTEDVTSTFPAITDA</sequence>
<comment type="similarity">
    <text evidence="1 10">Belongs to the thymidylate kinase family.</text>
</comment>
<evidence type="ECO:0000256" key="9">
    <source>
        <dbReference type="ARBA" id="ARBA00048743"/>
    </source>
</evidence>
<evidence type="ECO:0000256" key="4">
    <source>
        <dbReference type="ARBA" id="ARBA00022679"/>
    </source>
</evidence>
<keyword evidence="11" id="KW-0472">Membrane</keyword>
<evidence type="ECO:0000256" key="3">
    <source>
        <dbReference type="ARBA" id="ARBA00017144"/>
    </source>
</evidence>